<accession>A0A7S9PTP6</accession>
<sequence length="192" mass="21309">MKSSGFFSLPLALLSIGSEACPIGLNQTEHGSFRACNTTLFPEHAPWAMKSTCPGPDGKPMKTGFVFGRCLLNINGVLRGGHSNALTWKIFLQTCNWHEGSLVGSVYNCRCKDDNGQWVDNSIDLEGIITPQNGRLHCFNHYGKIDPEADPEGALRERKEEEKDPLLEYYARDIFAELSAKDKDVEMGEEKA</sequence>
<dbReference type="InterPro" id="IPR011058">
    <property type="entry name" value="Cyanovirin-N"/>
</dbReference>
<dbReference type="Proteomes" id="UP000594364">
    <property type="component" value="Chromosome 2"/>
</dbReference>
<evidence type="ECO:0000313" key="4">
    <source>
        <dbReference type="Proteomes" id="UP000594364"/>
    </source>
</evidence>
<feature type="domain" description="Cyanovirin-N" evidence="2">
    <location>
        <begin position="36"/>
        <end position="137"/>
    </location>
</feature>
<dbReference type="Pfam" id="PF08881">
    <property type="entry name" value="CVNH"/>
    <property type="match status" value="1"/>
</dbReference>
<dbReference type="EMBL" id="CP031386">
    <property type="protein sequence ID" value="QPG96443.1"/>
    <property type="molecule type" value="Genomic_DNA"/>
</dbReference>
<evidence type="ECO:0000313" key="3">
    <source>
        <dbReference type="EMBL" id="QPG96443.1"/>
    </source>
</evidence>
<gene>
    <name evidence="3" type="ORF">C2857_004218</name>
</gene>
<keyword evidence="4" id="KW-1185">Reference proteome</keyword>
<dbReference type="AlphaFoldDB" id="A0A7S9PTP6"/>
<protein>
    <recommendedName>
        <fullName evidence="2">Cyanovirin-N domain-containing protein</fullName>
    </recommendedName>
</protein>
<evidence type="ECO:0000259" key="2">
    <source>
        <dbReference type="Pfam" id="PF08881"/>
    </source>
</evidence>
<evidence type="ECO:0000256" key="1">
    <source>
        <dbReference type="SAM" id="SignalP"/>
    </source>
</evidence>
<dbReference type="OrthoDB" id="2947935at2759"/>
<organism evidence="3 4">
    <name type="scientific">Epichloe festucae (strain Fl1)</name>
    <dbReference type="NCBI Taxonomy" id="877507"/>
    <lineage>
        <taxon>Eukaryota</taxon>
        <taxon>Fungi</taxon>
        <taxon>Dikarya</taxon>
        <taxon>Ascomycota</taxon>
        <taxon>Pezizomycotina</taxon>
        <taxon>Sordariomycetes</taxon>
        <taxon>Hypocreomycetidae</taxon>
        <taxon>Hypocreales</taxon>
        <taxon>Clavicipitaceae</taxon>
        <taxon>Epichloe</taxon>
    </lineage>
</organism>
<feature type="chain" id="PRO_5034610868" description="Cyanovirin-N domain-containing protein" evidence="1">
    <location>
        <begin position="21"/>
        <end position="192"/>
    </location>
</feature>
<reference evidence="3 4" key="1">
    <citation type="journal article" date="2018" name="PLoS Genet.">
        <title>Repeat elements organise 3D genome structure and mediate transcription in the filamentous fungus Epichloe festucae.</title>
        <authorList>
            <person name="Winter D.J."/>
            <person name="Ganley A.R.D."/>
            <person name="Young C.A."/>
            <person name="Liachko I."/>
            <person name="Schardl C.L."/>
            <person name="Dupont P.Y."/>
            <person name="Berry D."/>
            <person name="Ram A."/>
            <person name="Scott B."/>
            <person name="Cox M.P."/>
        </authorList>
    </citation>
    <scope>NUCLEOTIDE SEQUENCE [LARGE SCALE GENOMIC DNA]</scope>
    <source>
        <strain evidence="3 4">Fl1</strain>
    </source>
</reference>
<dbReference type="InterPro" id="IPR036673">
    <property type="entry name" value="Cyanovirin-N_sf"/>
</dbReference>
<name>A0A7S9PTP6_EPIFF</name>
<dbReference type="Gene3D" id="2.30.60.10">
    <property type="entry name" value="Cyanovirin-N"/>
    <property type="match status" value="1"/>
</dbReference>
<keyword evidence="1" id="KW-0732">Signal</keyword>
<proteinExistence type="predicted"/>
<dbReference type="SUPFAM" id="SSF51322">
    <property type="entry name" value="Cyanovirin-N"/>
    <property type="match status" value="1"/>
</dbReference>
<feature type="signal peptide" evidence="1">
    <location>
        <begin position="1"/>
        <end position="20"/>
    </location>
</feature>